<feature type="transmembrane region" description="Helical" evidence="1">
    <location>
        <begin position="53"/>
        <end position="74"/>
    </location>
</feature>
<dbReference type="EMBL" id="QQXL01000001">
    <property type="protein sequence ID" value="RKW71852.1"/>
    <property type="molecule type" value="Genomic_DNA"/>
</dbReference>
<evidence type="ECO:0000256" key="1">
    <source>
        <dbReference type="SAM" id="Phobius"/>
    </source>
</evidence>
<keyword evidence="1" id="KW-0812">Transmembrane</keyword>
<feature type="transmembrane region" description="Helical" evidence="1">
    <location>
        <begin position="25"/>
        <end position="47"/>
    </location>
</feature>
<gene>
    <name evidence="2" type="ORF">DWQ67_03215</name>
</gene>
<keyword evidence="1" id="KW-1133">Transmembrane helix</keyword>
<feature type="transmembrane region" description="Helical" evidence="1">
    <location>
        <begin position="111"/>
        <end position="132"/>
    </location>
</feature>
<reference evidence="2 3" key="1">
    <citation type="submission" date="2018-07" db="EMBL/GenBank/DDBJ databases">
        <title>Arthrobacter sp. nov., isolated from raw cow's milk with high bacterial count.</title>
        <authorList>
            <person name="Hahne J."/>
            <person name="Isele D."/>
            <person name="Lipski A."/>
        </authorList>
    </citation>
    <scope>NUCLEOTIDE SEQUENCE [LARGE SCALE GENOMIC DNA]</scope>
    <source>
        <strain evidence="2 3">JZ R-183</strain>
    </source>
</reference>
<organism evidence="2 3">
    <name type="scientific">Galactobacter caseinivorans</name>
    <dbReference type="NCBI Taxonomy" id="2676123"/>
    <lineage>
        <taxon>Bacteria</taxon>
        <taxon>Bacillati</taxon>
        <taxon>Actinomycetota</taxon>
        <taxon>Actinomycetes</taxon>
        <taxon>Micrococcales</taxon>
        <taxon>Micrococcaceae</taxon>
        <taxon>Galactobacter</taxon>
    </lineage>
</organism>
<proteinExistence type="predicted"/>
<dbReference type="RefSeq" id="WP_121484114.1">
    <property type="nucleotide sequence ID" value="NZ_QQXL01000001.1"/>
</dbReference>
<evidence type="ECO:0008006" key="4">
    <source>
        <dbReference type="Google" id="ProtNLM"/>
    </source>
</evidence>
<evidence type="ECO:0000313" key="3">
    <source>
        <dbReference type="Proteomes" id="UP000273119"/>
    </source>
</evidence>
<protein>
    <recommendedName>
        <fullName evidence="4">ATP synthase protein I</fullName>
    </recommendedName>
</protein>
<name>A0A496PMU2_9MICC</name>
<accession>A0A496PMU2</accession>
<feature type="transmembrane region" description="Helical" evidence="1">
    <location>
        <begin position="86"/>
        <end position="105"/>
    </location>
</feature>
<dbReference type="Proteomes" id="UP000273119">
    <property type="component" value="Unassembled WGS sequence"/>
</dbReference>
<keyword evidence="3" id="KW-1185">Reference proteome</keyword>
<keyword evidence="1" id="KW-0472">Membrane</keyword>
<dbReference type="AlphaFoldDB" id="A0A496PMU2"/>
<comment type="caution">
    <text evidence="2">The sequence shown here is derived from an EMBL/GenBank/DDBJ whole genome shotgun (WGS) entry which is preliminary data.</text>
</comment>
<sequence>MSKPTPTPYGVAVASDEDKTPWMSILLWCMGLTGAAIVVTALLGLLVAQRPGLLSVLAVGVVVVVFFGLSLLVGHLVGQRAPNAQLAAFMLMYIVKVIGFGAFLLVPHDPFWFNGTWVTIGAVVSVLVWQGVEMYRFSRVRMRIFSETEAGK</sequence>
<evidence type="ECO:0000313" key="2">
    <source>
        <dbReference type="EMBL" id="RKW71852.1"/>
    </source>
</evidence>